<sequence length="1836" mass="206508">MELPTRIVPLNEFIPYLAKQSRNGILNGGALDAFQTYESKLREIFAQEPDSETIADPHVNVVPIYAGFEEQLKVKPRNLESESARESEKYLLPLHPTFRKEEGTLAAAPSLSEFKENFRLFSESSLVDLDWSNVVVAGSAVTTCLLPLTEEQKSSRKAQREFYHEKIAPASDVDLFIYGLNEEQAIEKIKQIEKCIRNSVLEETTVIRTKNALTIASRYPTRHVQIVLRLYKSVSEILTGFDVDCSCTAFDGSQVWASPRALASFVTQTNTIDLTRRSPSYENRLAKYSHRGFEVYWSGLDRSRVDPTIFERSFTHVVGLARLLVMEKLPTAGSRDRYVDQRRSERGRPPSTKEKFYNNPHGNFKERQPEDIAEWVEEEDVSSYHTFTIPYGPKYTAKKVLLHYMNIERLLYKKDLLLNAEWNKSKERTVDLHRHPAFFGAVQDVIEDCCGFCPSPATEEEIEIAEEESRRFVSGKIQFMKDDPGRQAIGSFNPITDSDWTEMAYIGDTARLCQAIVDGDLECVKKCCAREDFNVDQRDHTGRMPLHLAVMCGTPEIVQYLVDRGAKLVARVAGGFTVLHMAAARGNPEILRTILRKSEANKAEHSEKTEKPLSQGKGPSSGSGVSDVESGDSDDDDISFVQSVSEGPYAATQGSMVMVKKSASEIQNPPEENEDEGEEPNFYDNVDVLSWDMPISPLHLALLNGYAGIVDILATEFGANIAQPIVWRKPSYQHHHDVTLSMALVAHNPLEKSKEVLKTLLELGASSTQADMHHVTALHSIVMEGESALIDTLFELDGPAAKLAINHPALGMSYGDEPRLPLSTAIKDRSISMIKKLLEHGASLSISGERVQRFWARWGKNNSGPVENHLAEPIIIAARFASPAIIKVLLDAGADPNSLTPEAHSVMNHSGQRAGQHRGQQRDQSVLDIVKMRMKYLRDDQAVVERQSNSPEPPALKSDSEYLEGLREGSYEYCFIQNELEIAKAAVRAMKSSHEEYLKKRAKEDEEKKPRAEWVAAELSALENIKAILLEKGAKTFQELYANFKGTAENQEVKNQAAQAIDEAATTENDFSIARTFHDNDLGKIKSASYMQLFEAAWEGDIRKVKALTLGSWGADHKKPPLHVSVRDRRGVTPFVIAVARGHYELAKVILEIADAQYAPRTEAPTRKRYEIVVDAGEESGSECCYSESESEEEDNHGVSVRFDLVDEQHTIDDVRELGNIVKSSTSPADMVRHYSDLRIFFDAAENKHVFDARFKGTNSYMSPFIFGAHKLTAMGTLENLCSRTEYAHSSGLFTYAVQKNNLVALKFIMEQLQKYQGPTDEDAPLFLPVASGEFERPMENGYTEILEHIISQTGAEFPLQALIKKAGVKLDSKPKYYQGLTVYGSKREDWAAEDGRHRYRRFEAEENLLLRAAFTTNLESIKWFLSDIPEQKYKEFASMYADDKRIKAFTDVPGGFEGALSSWLNARRDMALHCAVLGNATKETGVAHVKLILEAIPTSLNAKNKTGMTALQVAFIKRRVMAAKTIVEAGADQTVRDETGRNLLHTILTPSMGEGVIKSPNLFRALSGLLDKEVLRSLATQRSHVGRGTHQYNSWSMLTPLAEWLATAQNPHPDMLRTILEITGGQELYVLDGEGNYPIHQVVRKNFIDLARVMLERDPSLALLENATGITPLELVENKIFDAVLSWLRNSPRRVHCRMNDVDWRGNPVVYEPLNVQHTFGSRTQKITDPNELYKKDGMDTPRFWPTDRVEGKLYHLLHETASRNGIKRRLASLRDANQLVKRLEARKNLQQNGQENNASERDEVSHFMSRSQLQMWELDEILEKVKDDADESEF</sequence>
<dbReference type="OrthoDB" id="539213at2759"/>
<feature type="compositionally biased region" description="Basic and acidic residues" evidence="4">
    <location>
        <begin position="601"/>
        <end position="611"/>
    </location>
</feature>
<gene>
    <name evidence="5" type="ORF">CIMG_01284</name>
</gene>
<dbReference type="Gene3D" id="1.25.40.20">
    <property type="entry name" value="Ankyrin repeat-containing domain"/>
    <property type="match status" value="4"/>
</dbReference>
<dbReference type="InParanoid" id="J3KIV5"/>
<dbReference type="EMBL" id="GG704911">
    <property type="protein sequence ID" value="EAS35930.3"/>
    <property type="molecule type" value="Genomic_DNA"/>
</dbReference>
<reference evidence="6" key="1">
    <citation type="journal article" date="2009" name="Genome Res.">
        <title>Comparative genomic analyses of the human fungal pathogens Coccidioides and their relatives.</title>
        <authorList>
            <person name="Sharpton T.J."/>
            <person name="Stajich J.E."/>
            <person name="Rounsley S.D."/>
            <person name="Gardner M.J."/>
            <person name="Wortman J.R."/>
            <person name="Jordar V.S."/>
            <person name="Maiti R."/>
            <person name="Kodira C.D."/>
            <person name="Neafsey D.E."/>
            <person name="Zeng Q."/>
            <person name="Hung C.-Y."/>
            <person name="McMahan C."/>
            <person name="Muszewska A."/>
            <person name="Grynberg M."/>
            <person name="Mandel M.A."/>
            <person name="Kellner E.M."/>
            <person name="Barker B.M."/>
            <person name="Galgiani J.N."/>
            <person name="Orbach M.J."/>
            <person name="Kirkland T.N."/>
            <person name="Cole G.T."/>
            <person name="Henn M.R."/>
            <person name="Birren B.W."/>
            <person name="Taylor J.W."/>
        </authorList>
    </citation>
    <scope>NUCLEOTIDE SEQUENCE [LARGE SCALE GENOMIC DNA]</scope>
    <source>
        <strain evidence="6">RS</strain>
    </source>
</reference>
<dbReference type="Proteomes" id="UP000001261">
    <property type="component" value="Unassembled WGS sequence"/>
</dbReference>
<evidence type="ECO:0000256" key="4">
    <source>
        <dbReference type="SAM" id="MobiDB-lite"/>
    </source>
</evidence>
<dbReference type="PROSITE" id="PS50088">
    <property type="entry name" value="ANK_REPEAT"/>
    <property type="match status" value="3"/>
</dbReference>
<feature type="compositionally biased region" description="Basic and acidic residues" evidence="4">
    <location>
        <begin position="335"/>
        <end position="356"/>
    </location>
</feature>
<dbReference type="PROSITE" id="PS50297">
    <property type="entry name" value="ANK_REP_REGION"/>
    <property type="match status" value="2"/>
</dbReference>
<dbReference type="PRINTS" id="PR01415">
    <property type="entry name" value="ANKYRIN"/>
</dbReference>
<feature type="region of interest" description="Disordered" evidence="4">
    <location>
        <begin position="335"/>
        <end position="363"/>
    </location>
</feature>
<feature type="repeat" description="ANK" evidence="3">
    <location>
        <begin position="1507"/>
        <end position="1539"/>
    </location>
</feature>
<evidence type="ECO:0000256" key="1">
    <source>
        <dbReference type="ARBA" id="ARBA00022737"/>
    </source>
</evidence>
<dbReference type="Pfam" id="PF12796">
    <property type="entry name" value="Ank_2"/>
    <property type="match status" value="1"/>
</dbReference>
<keyword evidence="6" id="KW-1185">Reference proteome</keyword>
<feature type="repeat" description="ANK" evidence="3">
    <location>
        <begin position="574"/>
        <end position="606"/>
    </location>
</feature>
<feature type="region of interest" description="Disordered" evidence="4">
    <location>
        <begin position="660"/>
        <end position="681"/>
    </location>
</feature>
<feature type="compositionally biased region" description="Polar residues" evidence="4">
    <location>
        <begin position="1790"/>
        <end position="1799"/>
    </location>
</feature>
<feature type="compositionally biased region" description="Acidic residues" evidence="4">
    <location>
        <begin position="629"/>
        <end position="638"/>
    </location>
</feature>
<feature type="compositionally biased region" description="Low complexity" evidence="4">
    <location>
        <begin position="618"/>
        <end position="628"/>
    </location>
</feature>
<protein>
    <recommendedName>
        <fullName evidence="7">Ankyrin repeat protein</fullName>
    </recommendedName>
</protein>
<feature type="region of interest" description="Disordered" evidence="4">
    <location>
        <begin position="601"/>
        <end position="640"/>
    </location>
</feature>
<feature type="region of interest" description="Disordered" evidence="4">
    <location>
        <begin position="1788"/>
        <end position="1808"/>
    </location>
</feature>
<keyword evidence="1" id="KW-0677">Repeat</keyword>
<dbReference type="VEuPathDB" id="FungiDB:CIMG_01284"/>
<dbReference type="PANTHER" id="PTHR24198:SF165">
    <property type="entry name" value="ANKYRIN REPEAT-CONTAINING PROTEIN-RELATED"/>
    <property type="match status" value="1"/>
</dbReference>
<dbReference type="SUPFAM" id="SSF48403">
    <property type="entry name" value="Ankyrin repeat"/>
    <property type="match status" value="3"/>
</dbReference>
<dbReference type="KEGG" id="cim:CIMG_01284"/>
<name>J3KIV5_COCIM</name>
<feature type="compositionally biased region" description="Acidic residues" evidence="4">
    <location>
        <begin position="671"/>
        <end position="681"/>
    </location>
</feature>
<dbReference type="GeneID" id="4567245"/>
<dbReference type="STRING" id="246410.J3KIV5"/>
<evidence type="ECO:0000256" key="2">
    <source>
        <dbReference type="ARBA" id="ARBA00023043"/>
    </source>
</evidence>
<feature type="repeat" description="ANK" evidence="3">
    <location>
        <begin position="541"/>
        <end position="573"/>
    </location>
</feature>
<dbReference type="RefSeq" id="XP_001247513.2">
    <property type="nucleotide sequence ID" value="XM_001247512.2"/>
</dbReference>
<accession>J3KIV5</accession>
<dbReference type="InterPro" id="IPR036770">
    <property type="entry name" value="Ankyrin_rpt-contain_sf"/>
</dbReference>
<reference evidence="6" key="2">
    <citation type="journal article" date="2010" name="Genome Res.">
        <title>Population genomic sequencing of Coccidioides fungi reveals recent hybridization and transposon control.</title>
        <authorList>
            <person name="Neafsey D.E."/>
            <person name="Barker B.M."/>
            <person name="Sharpton T.J."/>
            <person name="Stajich J.E."/>
            <person name="Park D.J."/>
            <person name="Whiston E."/>
            <person name="Hung C.-Y."/>
            <person name="McMahan C."/>
            <person name="White J."/>
            <person name="Sykes S."/>
            <person name="Heiman D."/>
            <person name="Young S."/>
            <person name="Zeng Q."/>
            <person name="Abouelleil A."/>
            <person name="Aftuck L."/>
            <person name="Bessette D."/>
            <person name="Brown A."/>
            <person name="FitzGerald M."/>
            <person name="Lui A."/>
            <person name="Macdonald J.P."/>
            <person name="Priest M."/>
            <person name="Orbach M.J."/>
            <person name="Galgiani J.N."/>
            <person name="Kirkland T.N."/>
            <person name="Cole G.T."/>
            <person name="Birren B.W."/>
            <person name="Henn M.R."/>
            <person name="Taylor J.W."/>
            <person name="Rounsley S.D."/>
        </authorList>
    </citation>
    <scope>GENOME REANNOTATION</scope>
    <source>
        <strain evidence="6">RS</strain>
    </source>
</reference>
<evidence type="ECO:0000313" key="6">
    <source>
        <dbReference type="Proteomes" id="UP000001261"/>
    </source>
</evidence>
<evidence type="ECO:0000313" key="5">
    <source>
        <dbReference type="EMBL" id="EAS35930.3"/>
    </source>
</evidence>
<keyword evidence="2 3" id="KW-0040">ANK repeat</keyword>
<evidence type="ECO:0008006" key="7">
    <source>
        <dbReference type="Google" id="ProtNLM"/>
    </source>
</evidence>
<evidence type="ECO:0000256" key="3">
    <source>
        <dbReference type="PROSITE-ProRule" id="PRU00023"/>
    </source>
</evidence>
<organism evidence="5 6">
    <name type="scientific">Coccidioides immitis (strain RS)</name>
    <name type="common">Valley fever fungus</name>
    <dbReference type="NCBI Taxonomy" id="246410"/>
    <lineage>
        <taxon>Eukaryota</taxon>
        <taxon>Fungi</taxon>
        <taxon>Dikarya</taxon>
        <taxon>Ascomycota</taxon>
        <taxon>Pezizomycotina</taxon>
        <taxon>Eurotiomycetes</taxon>
        <taxon>Eurotiomycetidae</taxon>
        <taxon>Onygenales</taxon>
        <taxon>Onygenaceae</taxon>
        <taxon>Coccidioides</taxon>
    </lineage>
</organism>
<dbReference type="PANTHER" id="PTHR24198">
    <property type="entry name" value="ANKYRIN REPEAT AND PROTEIN KINASE DOMAIN-CONTAINING PROTEIN"/>
    <property type="match status" value="1"/>
</dbReference>
<dbReference type="OMA" id="ETDWTEM"/>
<proteinExistence type="predicted"/>
<dbReference type="InterPro" id="IPR002110">
    <property type="entry name" value="Ankyrin_rpt"/>
</dbReference>
<dbReference type="SMART" id="SM00248">
    <property type="entry name" value="ANK"/>
    <property type="match status" value="11"/>
</dbReference>